<dbReference type="Gene3D" id="3.40.50.720">
    <property type="entry name" value="NAD(P)-binding Rossmann-like Domain"/>
    <property type="match status" value="1"/>
</dbReference>
<keyword evidence="2" id="KW-1185">Reference proteome</keyword>
<dbReference type="EMBL" id="JAPEIS010000001">
    <property type="protein sequence ID" value="KAJ8069742.1"/>
    <property type="molecule type" value="Genomic_DNA"/>
</dbReference>
<protein>
    <recommendedName>
        <fullName evidence="3">NmrA-like domain-containing protein</fullName>
    </recommendedName>
</protein>
<dbReference type="Proteomes" id="UP001152300">
    <property type="component" value="Unassembled WGS sequence"/>
</dbReference>
<proteinExistence type="predicted"/>
<name>A0A9X0AVJ3_9HELO</name>
<evidence type="ECO:0000313" key="1">
    <source>
        <dbReference type="EMBL" id="KAJ8069742.1"/>
    </source>
</evidence>
<dbReference type="SUPFAM" id="SSF51735">
    <property type="entry name" value="NAD(P)-binding Rossmann-fold domains"/>
    <property type="match status" value="1"/>
</dbReference>
<dbReference type="PANTHER" id="PTHR43162:SF1">
    <property type="entry name" value="PRESTALK A DIFFERENTIATION PROTEIN A"/>
    <property type="match status" value="1"/>
</dbReference>
<evidence type="ECO:0000313" key="2">
    <source>
        <dbReference type="Proteomes" id="UP001152300"/>
    </source>
</evidence>
<dbReference type="InterPro" id="IPR051604">
    <property type="entry name" value="Ergot_Alk_Oxidoreductase"/>
</dbReference>
<evidence type="ECO:0008006" key="3">
    <source>
        <dbReference type="Google" id="ProtNLM"/>
    </source>
</evidence>
<accession>A0A9X0AVJ3</accession>
<comment type="caution">
    <text evidence="1">The sequence shown here is derived from an EMBL/GenBank/DDBJ whole genome shotgun (WGS) entry which is preliminary data.</text>
</comment>
<dbReference type="PANTHER" id="PTHR43162">
    <property type="match status" value="1"/>
</dbReference>
<dbReference type="Gene3D" id="3.90.25.10">
    <property type="entry name" value="UDP-galactose 4-epimerase, domain 1"/>
    <property type="match status" value="1"/>
</dbReference>
<organism evidence="1 2">
    <name type="scientific">Sclerotinia nivalis</name>
    <dbReference type="NCBI Taxonomy" id="352851"/>
    <lineage>
        <taxon>Eukaryota</taxon>
        <taxon>Fungi</taxon>
        <taxon>Dikarya</taxon>
        <taxon>Ascomycota</taxon>
        <taxon>Pezizomycotina</taxon>
        <taxon>Leotiomycetes</taxon>
        <taxon>Helotiales</taxon>
        <taxon>Sclerotiniaceae</taxon>
        <taxon>Sclerotinia</taxon>
    </lineage>
</organism>
<dbReference type="AlphaFoldDB" id="A0A9X0AVJ3"/>
<dbReference type="OrthoDB" id="9997102at2759"/>
<sequence length="142" mass="15807">MNKIVSATGEGKLPLVSTDDVAAVGFHALTSQDFPMRDLVILGPELLSYDDVANIISKVVGRTITHVHLSPEQLHNQMIMDGFPRAWAMIASEMQESTSKGSEENLNDVILQVTGKHLKKFVDFVEVKFVWENEVLKQQCLV</sequence>
<gene>
    <name evidence="1" type="ORF">OCU04_000166</name>
</gene>
<dbReference type="InterPro" id="IPR036291">
    <property type="entry name" value="NAD(P)-bd_dom_sf"/>
</dbReference>
<reference evidence="1" key="1">
    <citation type="submission" date="2022-11" db="EMBL/GenBank/DDBJ databases">
        <title>Genome Resource of Sclerotinia nivalis Strain SnTB1, a Plant Pathogen Isolated from American Ginseng.</title>
        <authorList>
            <person name="Fan S."/>
        </authorList>
    </citation>
    <scope>NUCLEOTIDE SEQUENCE</scope>
    <source>
        <strain evidence="1">SnTB1</strain>
    </source>
</reference>